<keyword evidence="1" id="KW-0472">Membrane</keyword>
<dbReference type="EMBL" id="JADINE010000006">
    <property type="protein sequence ID" value="MBO8406918.1"/>
    <property type="molecule type" value="Genomic_DNA"/>
</dbReference>
<reference evidence="3" key="1">
    <citation type="submission" date="2020-10" db="EMBL/GenBank/DDBJ databases">
        <authorList>
            <person name="Gilroy R."/>
        </authorList>
    </citation>
    <scope>NUCLEOTIDE SEQUENCE</scope>
    <source>
        <strain evidence="3">B1-16210</strain>
    </source>
</reference>
<dbReference type="AlphaFoldDB" id="A0A940DEA8"/>
<dbReference type="PANTHER" id="PTHR24096">
    <property type="entry name" value="LONG-CHAIN-FATTY-ACID--COA LIGASE"/>
    <property type="match status" value="1"/>
</dbReference>
<proteinExistence type="predicted"/>
<keyword evidence="3" id="KW-0436">Ligase</keyword>
<protein>
    <submittedName>
        <fullName evidence="3">Acyl--CoA ligase</fullName>
    </submittedName>
</protein>
<dbReference type="Proteomes" id="UP000721442">
    <property type="component" value="Unassembled WGS sequence"/>
</dbReference>
<dbReference type="Gene3D" id="3.30.300.30">
    <property type="match status" value="1"/>
</dbReference>
<reference evidence="3" key="2">
    <citation type="journal article" date="2021" name="PeerJ">
        <title>Extensive microbial diversity within the chicken gut microbiome revealed by metagenomics and culture.</title>
        <authorList>
            <person name="Gilroy R."/>
            <person name="Ravi A."/>
            <person name="Getino M."/>
            <person name="Pursley I."/>
            <person name="Horton D.L."/>
            <person name="Alikhan N.F."/>
            <person name="Baker D."/>
            <person name="Gharbi K."/>
            <person name="Hall N."/>
            <person name="Watson M."/>
            <person name="Adriaenssens E.M."/>
            <person name="Foster-Nyarko E."/>
            <person name="Jarju S."/>
            <person name="Secka A."/>
            <person name="Antonio M."/>
            <person name="Oren A."/>
            <person name="Chaudhuri R.R."/>
            <person name="La Ragione R."/>
            <person name="Hildebrand F."/>
            <person name="Pallen M.J."/>
        </authorList>
    </citation>
    <scope>NUCLEOTIDE SEQUENCE</scope>
    <source>
        <strain evidence="3">B1-16210</strain>
    </source>
</reference>
<keyword evidence="1" id="KW-1133">Transmembrane helix</keyword>
<feature type="transmembrane region" description="Helical" evidence="1">
    <location>
        <begin position="184"/>
        <end position="208"/>
    </location>
</feature>
<dbReference type="InterPro" id="IPR045851">
    <property type="entry name" value="AMP-bd_C_sf"/>
</dbReference>
<dbReference type="GO" id="GO:0016405">
    <property type="term" value="F:CoA-ligase activity"/>
    <property type="evidence" value="ECO:0007669"/>
    <property type="project" value="TreeGrafter"/>
</dbReference>
<evidence type="ECO:0000259" key="2">
    <source>
        <dbReference type="Pfam" id="PF00501"/>
    </source>
</evidence>
<sequence>MIKNIYDMLHQVCSQNKNRIFFVRQNETYADLLRRVKQRAVLLTKKFGIKRGDTVAILSGNTPDFIRSYFAIVSQGARVLMLDTGLAKSEHINMMRRTKCKLALAQREYFVSGRGVPKMFDIESIDDTDAREFTAAPANREDIAMLSFTSGSTGNPKVVGLTHDNIISLGEGALFYQPVIHPGYTFYGFLPLYHIYGVVINIIAPLVLRGKLLLQPILNPREFLADFKKYKPEVIPAVPRIWETFYKKIIATAKEKHVYTLMRVVVSMRHVLRGIGLGTIVNKVTKPVHDLFGGRTKVLVSAGATLKPTIRKFFERLGFVVGDCYGLTETTGPANFNFAFRLPDGSMHYAGPLPGNEIEIHNPDKHGIGEIWVRGKLVMPGYIDNDDANVAAFENGWFKTGDLGKLDKRGRLVVKGRKKQVIVLDSGKNVYPDELEDLYMQNPEILAAAVFEYVINGKTVPFAVFQVAPGTNISRVGALVKSSNLKIAPYKWVRHFAITENELPQTSARKIKNFAVREMLDNGAFTRVSAAE</sequence>
<dbReference type="SUPFAM" id="SSF56801">
    <property type="entry name" value="Acetyl-CoA synthetase-like"/>
    <property type="match status" value="1"/>
</dbReference>
<name>A0A940DEA8_9PROT</name>
<organism evidence="3 4">
    <name type="scientific">Candidatus Enterousia excrementavium</name>
    <dbReference type="NCBI Taxonomy" id="2840789"/>
    <lineage>
        <taxon>Bacteria</taxon>
        <taxon>Pseudomonadati</taxon>
        <taxon>Pseudomonadota</taxon>
        <taxon>Alphaproteobacteria</taxon>
        <taxon>Candidatus Enterousia</taxon>
    </lineage>
</organism>
<dbReference type="InterPro" id="IPR000873">
    <property type="entry name" value="AMP-dep_synth/lig_dom"/>
</dbReference>
<dbReference type="PROSITE" id="PS00455">
    <property type="entry name" value="AMP_BINDING"/>
    <property type="match status" value="1"/>
</dbReference>
<comment type="caution">
    <text evidence="3">The sequence shown here is derived from an EMBL/GenBank/DDBJ whole genome shotgun (WGS) entry which is preliminary data.</text>
</comment>
<feature type="domain" description="AMP-dependent synthetase/ligase" evidence="2">
    <location>
        <begin position="11"/>
        <end position="382"/>
    </location>
</feature>
<evidence type="ECO:0000313" key="3">
    <source>
        <dbReference type="EMBL" id="MBO8406918.1"/>
    </source>
</evidence>
<dbReference type="Pfam" id="PF00501">
    <property type="entry name" value="AMP-binding"/>
    <property type="match status" value="1"/>
</dbReference>
<evidence type="ECO:0000256" key="1">
    <source>
        <dbReference type="SAM" id="Phobius"/>
    </source>
</evidence>
<gene>
    <name evidence="3" type="ORF">IAC77_00460</name>
</gene>
<keyword evidence="1" id="KW-0812">Transmembrane</keyword>
<dbReference type="InterPro" id="IPR042099">
    <property type="entry name" value="ANL_N_sf"/>
</dbReference>
<accession>A0A940DEA8</accession>
<evidence type="ECO:0000313" key="4">
    <source>
        <dbReference type="Proteomes" id="UP000721442"/>
    </source>
</evidence>
<dbReference type="InterPro" id="IPR020845">
    <property type="entry name" value="AMP-binding_CS"/>
</dbReference>
<dbReference type="Gene3D" id="3.40.50.12780">
    <property type="entry name" value="N-terminal domain of ligase-like"/>
    <property type="match status" value="1"/>
</dbReference>